<dbReference type="OrthoDB" id="9757947at2"/>
<feature type="signal peptide" evidence="1">
    <location>
        <begin position="1"/>
        <end position="25"/>
    </location>
</feature>
<dbReference type="Proteomes" id="UP000218263">
    <property type="component" value="Chromosome"/>
</dbReference>
<accession>A0A0X8X1W4</accession>
<keyword evidence="1" id="KW-0732">Signal</keyword>
<evidence type="ECO:0000313" key="3">
    <source>
        <dbReference type="Proteomes" id="UP000218263"/>
    </source>
</evidence>
<sequence>MKTIYFKTFCKIVVAFLIVMCFQQAMGTTAAARSLKTAVSPRDTSQFQKPGKLKRTKKIKKEEDDLEDGVDNDIRARGRQEFLQQRDPKLNRVPLERLLIARQKRDQFLNNIKVRRNNAVPQGNVVKPSGNAPAALPSAPFTVSNMQWFERGPNNVGGRTRALMFDMGDAANGYKKVFAGGVGGGLWVTSDITATPVQWTKINDFLTTSLSVVLHKTRLIRWKFMQVPAKVF</sequence>
<organism evidence="2 3">
    <name type="scientific">Mucilaginibacter gotjawali</name>
    <dbReference type="NCBI Taxonomy" id="1550579"/>
    <lineage>
        <taxon>Bacteria</taxon>
        <taxon>Pseudomonadati</taxon>
        <taxon>Bacteroidota</taxon>
        <taxon>Sphingobacteriia</taxon>
        <taxon>Sphingobacteriales</taxon>
        <taxon>Sphingobacteriaceae</taxon>
        <taxon>Mucilaginibacter</taxon>
    </lineage>
</organism>
<keyword evidence="3" id="KW-1185">Reference proteome</keyword>
<dbReference type="EMBL" id="AP017313">
    <property type="protein sequence ID" value="BAU52149.1"/>
    <property type="molecule type" value="Genomic_DNA"/>
</dbReference>
<name>A0A0X8X1W4_9SPHI</name>
<evidence type="ECO:0000313" key="2">
    <source>
        <dbReference type="EMBL" id="BAU52149.1"/>
    </source>
</evidence>
<dbReference type="AlphaFoldDB" id="A0A0X8X1W4"/>
<protein>
    <submittedName>
        <fullName evidence="2">Uncharacterized protein</fullName>
    </submittedName>
</protein>
<dbReference type="KEGG" id="mgot:MgSA37_00299"/>
<evidence type="ECO:0000256" key="1">
    <source>
        <dbReference type="SAM" id="SignalP"/>
    </source>
</evidence>
<feature type="chain" id="PRO_5007071388" evidence="1">
    <location>
        <begin position="26"/>
        <end position="232"/>
    </location>
</feature>
<proteinExistence type="predicted"/>
<dbReference type="RefSeq" id="WP_157750375.1">
    <property type="nucleotide sequence ID" value="NZ_AP017313.1"/>
</dbReference>
<reference evidence="2 3" key="1">
    <citation type="submission" date="2015-12" db="EMBL/GenBank/DDBJ databases">
        <title>Genome sequence of Mucilaginibacter gotjawali.</title>
        <authorList>
            <person name="Lee J.S."/>
            <person name="Lee K.C."/>
            <person name="Kim K.K."/>
            <person name="Lee B.W."/>
        </authorList>
    </citation>
    <scope>NUCLEOTIDE SEQUENCE [LARGE SCALE GENOMIC DNA]</scope>
    <source>
        <strain evidence="2 3">SA3-7</strain>
    </source>
</reference>
<gene>
    <name evidence="2" type="ORF">MgSA37_00299</name>
</gene>